<evidence type="ECO:0000256" key="6">
    <source>
        <dbReference type="SAM" id="Coils"/>
    </source>
</evidence>
<evidence type="ECO:0000256" key="7">
    <source>
        <dbReference type="SAM" id="MobiDB-lite"/>
    </source>
</evidence>
<protein>
    <submittedName>
        <fullName evidence="9">Putative zinc finger protein</fullName>
    </submittedName>
</protein>
<evidence type="ECO:0000313" key="10">
    <source>
        <dbReference type="Proteomes" id="UP000094527"/>
    </source>
</evidence>
<accession>A0A1D2M9E9</accession>
<organism evidence="9 10">
    <name type="scientific">Orchesella cincta</name>
    <name type="common">Springtail</name>
    <name type="synonym">Podura cincta</name>
    <dbReference type="NCBI Taxonomy" id="48709"/>
    <lineage>
        <taxon>Eukaryota</taxon>
        <taxon>Metazoa</taxon>
        <taxon>Ecdysozoa</taxon>
        <taxon>Arthropoda</taxon>
        <taxon>Hexapoda</taxon>
        <taxon>Collembola</taxon>
        <taxon>Entomobryomorpha</taxon>
        <taxon>Entomobryoidea</taxon>
        <taxon>Orchesellidae</taxon>
        <taxon>Orchesellinae</taxon>
        <taxon>Orchesella</taxon>
    </lineage>
</organism>
<dbReference type="PANTHER" id="PTHR24379:SF121">
    <property type="entry name" value="C2H2-TYPE DOMAIN-CONTAINING PROTEIN"/>
    <property type="match status" value="1"/>
</dbReference>
<feature type="region of interest" description="Disordered" evidence="7">
    <location>
        <begin position="217"/>
        <end position="251"/>
    </location>
</feature>
<keyword evidence="3 5" id="KW-0863">Zinc-finger</keyword>
<dbReference type="SMART" id="SM00355">
    <property type="entry name" value="ZnF_C2H2"/>
    <property type="match status" value="7"/>
</dbReference>
<dbReference type="OrthoDB" id="3565419at2759"/>
<dbReference type="PROSITE" id="PS00028">
    <property type="entry name" value="ZINC_FINGER_C2H2_1"/>
    <property type="match status" value="3"/>
</dbReference>
<evidence type="ECO:0000259" key="8">
    <source>
        <dbReference type="PROSITE" id="PS50157"/>
    </source>
</evidence>
<keyword evidence="6" id="KW-0175">Coiled coil</keyword>
<keyword evidence="4" id="KW-0862">Zinc</keyword>
<dbReference type="InterPro" id="IPR036236">
    <property type="entry name" value="Znf_C2H2_sf"/>
</dbReference>
<dbReference type="SUPFAM" id="SSF57667">
    <property type="entry name" value="beta-beta-alpha zinc fingers"/>
    <property type="match status" value="2"/>
</dbReference>
<name>A0A1D2M9E9_ORCCI</name>
<keyword evidence="10" id="KW-1185">Reference proteome</keyword>
<dbReference type="InterPro" id="IPR013087">
    <property type="entry name" value="Znf_C2H2_type"/>
</dbReference>
<comment type="caution">
    <text evidence="9">The sequence shown here is derived from an EMBL/GenBank/DDBJ whole genome shotgun (WGS) entry which is preliminary data.</text>
</comment>
<evidence type="ECO:0000256" key="5">
    <source>
        <dbReference type="PROSITE-ProRule" id="PRU00042"/>
    </source>
</evidence>
<evidence type="ECO:0000313" key="9">
    <source>
        <dbReference type="EMBL" id="ODM89605.1"/>
    </source>
</evidence>
<feature type="compositionally biased region" description="Basic residues" evidence="7">
    <location>
        <begin position="231"/>
        <end position="249"/>
    </location>
</feature>
<feature type="compositionally biased region" description="Basic and acidic residues" evidence="7">
    <location>
        <begin position="445"/>
        <end position="462"/>
    </location>
</feature>
<evidence type="ECO:0000256" key="3">
    <source>
        <dbReference type="ARBA" id="ARBA00022771"/>
    </source>
</evidence>
<reference evidence="9 10" key="1">
    <citation type="journal article" date="2016" name="Genome Biol. Evol.">
        <title>Gene Family Evolution Reflects Adaptation to Soil Environmental Stressors in the Genome of the Collembolan Orchesella cincta.</title>
        <authorList>
            <person name="Faddeeva-Vakhrusheva A."/>
            <person name="Derks M.F."/>
            <person name="Anvar S.Y."/>
            <person name="Agamennone V."/>
            <person name="Suring W."/>
            <person name="Smit S."/>
            <person name="van Straalen N.M."/>
            <person name="Roelofs D."/>
        </authorList>
    </citation>
    <scope>NUCLEOTIDE SEQUENCE [LARGE SCALE GENOMIC DNA]</scope>
    <source>
        <tissue evidence="9">Mixed pool</tissue>
    </source>
</reference>
<evidence type="ECO:0000256" key="2">
    <source>
        <dbReference type="ARBA" id="ARBA00022737"/>
    </source>
</evidence>
<dbReference type="Gene3D" id="3.30.160.60">
    <property type="entry name" value="Classic Zinc Finger"/>
    <property type="match status" value="2"/>
</dbReference>
<keyword evidence="2" id="KW-0677">Repeat</keyword>
<dbReference type="PROSITE" id="PS50157">
    <property type="entry name" value="ZINC_FINGER_C2H2_2"/>
    <property type="match status" value="2"/>
</dbReference>
<feature type="coiled-coil region" evidence="6">
    <location>
        <begin position="78"/>
        <end position="105"/>
    </location>
</feature>
<keyword evidence="1" id="KW-0479">Metal-binding</keyword>
<feature type="domain" description="C2H2-type" evidence="8">
    <location>
        <begin position="497"/>
        <end position="525"/>
    </location>
</feature>
<dbReference type="EMBL" id="LJIJ01002508">
    <property type="protein sequence ID" value="ODM89605.1"/>
    <property type="molecule type" value="Genomic_DNA"/>
</dbReference>
<dbReference type="Pfam" id="PF00096">
    <property type="entry name" value="zf-C2H2"/>
    <property type="match status" value="2"/>
</dbReference>
<evidence type="ECO:0000256" key="1">
    <source>
        <dbReference type="ARBA" id="ARBA00022723"/>
    </source>
</evidence>
<dbReference type="AlphaFoldDB" id="A0A1D2M9E9"/>
<gene>
    <name evidence="9" type="ORF">Ocin01_17076</name>
</gene>
<dbReference type="STRING" id="48709.A0A1D2M9E9"/>
<feature type="region of interest" description="Disordered" evidence="7">
    <location>
        <begin position="173"/>
        <end position="201"/>
    </location>
</feature>
<sequence>MSDSCCLVCGQAGVIFNQNGIGGDGLSSSSSSSSFNHRQLFLYFCQSLEMTTTSRERMGAWNFKKEPFPFCDTCQLFLNSLAEVYSELEELQKVLKQKMVDGEEKYSKEKLYGRHDERYLKFRKEALGDKFLGDEELDEGEELSRVLPYDQFSDENQEEEVVLLEFELDSLDEVSRSSSTPVQSEHEMMDEDTIQTEEIPPNQNQVIDLFSEDEDLIPNTASEKDPDYQPPRKKRGRPPKKRSPTKAKNAKVNEAKLPYLKNTTNPQIGSMVANAEDGTVIFTTSYGDNQYSTKRHSLVFKEVKDAEENLIGYQCELCSENVQSSKRRPFTNMRNTEQRSFFHQHYLRFHTKRFDCLLCSDLDGTHNGREELLEHLKSKHDIPDIEAYNKVRGQHNNSKFYGRTKGKCEICMKPFPDTRKSEYRDHRWTHLSEDEKQRALAHPESQGKRRWDDIEPPSEDKVSSGAINQCQECGVFIKGGKRRLRAHELTHLNQPSFICSICGKGFSVKQSLERHMHKKHPDGKPDGRFKCKFPSCVVVSGGETELESHVGQDHGHSAEADERRMCGKCGKVAVSPWCSKKHAETVHGKEKQYQCHICHKRYSEKGTLTKHLAGVHRNGGKEWVCKEGTCDLRFHCSYNYTNHMRTKHGVFVKGTKAKQQQTSQKE</sequence>
<feature type="domain" description="C2H2-type" evidence="8">
    <location>
        <begin position="593"/>
        <end position="621"/>
    </location>
</feature>
<proteinExistence type="predicted"/>
<dbReference type="PANTHER" id="PTHR24379">
    <property type="entry name" value="KRAB AND ZINC FINGER DOMAIN-CONTAINING"/>
    <property type="match status" value="1"/>
</dbReference>
<evidence type="ECO:0000256" key="4">
    <source>
        <dbReference type="ARBA" id="ARBA00022833"/>
    </source>
</evidence>
<dbReference type="GO" id="GO:0008270">
    <property type="term" value="F:zinc ion binding"/>
    <property type="evidence" value="ECO:0007669"/>
    <property type="project" value="UniProtKB-KW"/>
</dbReference>
<dbReference type="Proteomes" id="UP000094527">
    <property type="component" value="Unassembled WGS sequence"/>
</dbReference>
<feature type="region of interest" description="Disordered" evidence="7">
    <location>
        <begin position="434"/>
        <end position="464"/>
    </location>
</feature>